<dbReference type="PRINTS" id="PR00385">
    <property type="entry name" value="P450"/>
</dbReference>
<evidence type="ECO:0000256" key="11">
    <source>
        <dbReference type="ARBA" id="ARBA00022827"/>
    </source>
</evidence>
<dbReference type="SUPFAM" id="SSF48264">
    <property type="entry name" value="Cytochrome P450"/>
    <property type="match status" value="1"/>
</dbReference>
<dbReference type="Pfam" id="PF00067">
    <property type="entry name" value="p450"/>
    <property type="match status" value="1"/>
</dbReference>
<feature type="binding site" description="axial binding residue" evidence="16">
    <location>
        <position position="380"/>
    </location>
    <ligand>
        <name>heme</name>
        <dbReference type="ChEBI" id="CHEBI:30413"/>
    </ligand>
    <ligandPart>
        <name>Fe</name>
        <dbReference type="ChEBI" id="CHEBI:18248"/>
    </ligandPart>
</feature>
<dbReference type="InterPro" id="IPR002401">
    <property type="entry name" value="Cyt_P450_E_grp-I"/>
</dbReference>
<comment type="cofactor">
    <cofactor evidence="2 16">
        <name>heme</name>
        <dbReference type="ChEBI" id="CHEBI:30413"/>
    </cofactor>
</comment>
<keyword evidence="14 16" id="KW-0408">Iron</keyword>
<dbReference type="PROSITE" id="PS00086">
    <property type="entry name" value="CYTOCHROME_P450"/>
    <property type="match status" value="1"/>
</dbReference>
<keyword evidence="19" id="KW-1185">Reference proteome</keyword>
<keyword evidence="11" id="KW-0274">FAD</keyword>
<protein>
    <submittedName>
        <fullName evidence="18">Cytochrome P450</fullName>
    </submittedName>
</protein>
<evidence type="ECO:0000256" key="9">
    <source>
        <dbReference type="ARBA" id="ARBA00022643"/>
    </source>
</evidence>
<comment type="cofactor">
    <cofactor evidence="3">
        <name>FAD</name>
        <dbReference type="ChEBI" id="CHEBI:57692"/>
    </cofactor>
</comment>
<evidence type="ECO:0000256" key="13">
    <source>
        <dbReference type="ARBA" id="ARBA00023002"/>
    </source>
</evidence>
<dbReference type="GO" id="GO:0005506">
    <property type="term" value="F:iron ion binding"/>
    <property type="evidence" value="ECO:0007669"/>
    <property type="project" value="InterPro"/>
</dbReference>
<comment type="similarity">
    <text evidence="5 17">Belongs to the cytochrome P450 family.</text>
</comment>
<dbReference type="PRINTS" id="PR00463">
    <property type="entry name" value="EP450I"/>
</dbReference>
<sequence>MDAYGGIVEKRIFNLRLIVISRTDLIDEVNDESRWEKHVGHVLLNMRSLAGDGLFTAFNDEPNWSKAHNILMPAFTKAAMASYHASMLDTAGELVSTWSQHAADGTWVDIPGEANRLTTEMVARAGLGYSFTKLSDTSESPFNTAFLRGLKYAIGKVRTDALPLYEQLLGRRGRNQHQRDTQYLREQVAAIIEARRNSDSRDDAAKDMLDIMLHETDPDTGERLDEANIVNQVMTLLIAGSETSANTIAFALHYLATNPGMAAAARAEVDQRWPDRDIPEVSFDDVAKLRYLRRIVDETLRLWPIAPGYFRQAKTDTTLGEGRYRFTAGDRVFVFLVAAHRDRPWGDDADQFNPDRFLPENIRKLPPRIYKPFGTGSRACIGRQFALHEILLTLAMILHQFTLEPYPGYQLQVSETVSLKPKDLRLRLHRRP</sequence>
<dbReference type="EMBL" id="LDPR01000003">
    <property type="protein sequence ID" value="KLO38151.1"/>
    <property type="molecule type" value="Genomic_DNA"/>
</dbReference>
<evidence type="ECO:0000256" key="15">
    <source>
        <dbReference type="ARBA" id="ARBA00023033"/>
    </source>
</evidence>
<proteinExistence type="inferred from homology"/>
<keyword evidence="6" id="KW-0813">Transport</keyword>
<dbReference type="GO" id="GO:0020037">
    <property type="term" value="F:heme binding"/>
    <property type="evidence" value="ECO:0007669"/>
    <property type="project" value="InterPro"/>
</dbReference>
<evidence type="ECO:0000256" key="17">
    <source>
        <dbReference type="RuleBase" id="RU000461"/>
    </source>
</evidence>
<evidence type="ECO:0000256" key="14">
    <source>
        <dbReference type="ARBA" id="ARBA00023004"/>
    </source>
</evidence>
<dbReference type="AlphaFoldDB" id="A0A0I9V1C1"/>
<evidence type="ECO:0000256" key="2">
    <source>
        <dbReference type="ARBA" id="ARBA00001971"/>
    </source>
</evidence>
<dbReference type="PATRIC" id="fig|29311.18.peg.2000"/>
<evidence type="ECO:0000256" key="6">
    <source>
        <dbReference type="ARBA" id="ARBA00022448"/>
    </source>
</evidence>
<evidence type="ECO:0000256" key="10">
    <source>
        <dbReference type="ARBA" id="ARBA00022723"/>
    </source>
</evidence>
<evidence type="ECO:0000256" key="5">
    <source>
        <dbReference type="ARBA" id="ARBA00010617"/>
    </source>
</evidence>
<evidence type="ECO:0000313" key="18">
    <source>
        <dbReference type="EMBL" id="KLO38151.1"/>
    </source>
</evidence>
<evidence type="ECO:0000256" key="12">
    <source>
        <dbReference type="ARBA" id="ARBA00022857"/>
    </source>
</evidence>
<comment type="similarity">
    <text evidence="4">In the N-terminal section; belongs to the cytochrome P450 family.</text>
</comment>
<dbReference type="InterPro" id="IPR050121">
    <property type="entry name" value="Cytochrome_P450_monoxygenase"/>
</dbReference>
<keyword evidence="7 16" id="KW-0349">Heme</keyword>
<dbReference type="PANTHER" id="PTHR24305:SF166">
    <property type="entry name" value="CYTOCHROME P450 12A4, MITOCHONDRIAL-RELATED"/>
    <property type="match status" value="1"/>
</dbReference>
<keyword evidence="12" id="KW-0521">NADP</keyword>
<organism evidence="18 19">
    <name type="scientific">Mycobacterium haemophilum</name>
    <dbReference type="NCBI Taxonomy" id="29311"/>
    <lineage>
        <taxon>Bacteria</taxon>
        <taxon>Bacillati</taxon>
        <taxon>Actinomycetota</taxon>
        <taxon>Actinomycetes</taxon>
        <taxon>Mycobacteriales</taxon>
        <taxon>Mycobacteriaceae</taxon>
        <taxon>Mycobacterium</taxon>
    </lineage>
</organism>
<keyword evidence="8" id="KW-0285">Flavoprotein</keyword>
<evidence type="ECO:0000256" key="8">
    <source>
        <dbReference type="ARBA" id="ARBA00022630"/>
    </source>
</evidence>
<dbReference type="Gene3D" id="1.10.630.10">
    <property type="entry name" value="Cytochrome P450"/>
    <property type="match status" value="1"/>
</dbReference>
<evidence type="ECO:0000256" key="1">
    <source>
        <dbReference type="ARBA" id="ARBA00001917"/>
    </source>
</evidence>
<dbReference type="GO" id="GO:0004497">
    <property type="term" value="F:monooxygenase activity"/>
    <property type="evidence" value="ECO:0007669"/>
    <property type="project" value="UniProtKB-KW"/>
</dbReference>
<dbReference type="Proteomes" id="UP000036334">
    <property type="component" value="Unassembled WGS sequence"/>
</dbReference>
<keyword evidence="13 17" id="KW-0560">Oxidoreductase</keyword>
<keyword evidence="9" id="KW-0288">FMN</keyword>
<keyword evidence="10 16" id="KW-0479">Metal-binding</keyword>
<evidence type="ECO:0000256" key="7">
    <source>
        <dbReference type="ARBA" id="ARBA00022617"/>
    </source>
</evidence>
<evidence type="ECO:0000256" key="16">
    <source>
        <dbReference type="PIRSR" id="PIRSR602401-1"/>
    </source>
</evidence>
<dbReference type="InterPro" id="IPR001128">
    <property type="entry name" value="Cyt_P450"/>
</dbReference>
<evidence type="ECO:0000256" key="4">
    <source>
        <dbReference type="ARBA" id="ARBA00010018"/>
    </source>
</evidence>
<dbReference type="InterPro" id="IPR017972">
    <property type="entry name" value="Cyt_P450_CS"/>
</dbReference>
<reference evidence="18 19" key="1">
    <citation type="submission" date="2015-05" db="EMBL/GenBank/DDBJ databases">
        <title>Genome sequence of Mycobacterium haemophilum.</title>
        <authorList>
            <person name="Greninger A.L."/>
            <person name="Cunningham G."/>
            <person name="Miller S."/>
        </authorList>
    </citation>
    <scope>NUCLEOTIDE SEQUENCE [LARGE SCALE GENOMIC DNA]</scope>
    <source>
        <strain evidence="19">UC1</strain>
    </source>
</reference>
<accession>A0A0I9V1C1</accession>
<comment type="caution">
    <text evidence="18">The sequence shown here is derived from an EMBL/GenBank/DDBJ whole genome shotgun (WGS) entry which is preliminary data.</text>
</comment>
<dbReference type="FunFam" id="1.10.630.10:FF:000040">
    <property type="entry name" value="Bifunctional cytochrome P450/NADPH--P450 reductase"/>
    <property type="match status" value="1"/>
</dbReference>
<dbReference type="InterPro" id="IPR036396">
    <property type="entry name" value="Cyt_P450_sf"/>
</dbReference>
<dbReference type="CDD" id="cd11068">
    <property type="entry name" value="CYP120A1"/>
    <property type="match status" value="1"/>
</dbReference>
<dbReference type="PANTHER" id="PTHR24305">
    <property type="entry name" value="CYTOCHROME P450"/>
    <property type="match status" value="1"/>
</dbReference>
<comment type="cofactor">
    <cofactor evidence="1">
        <name>FMN</name>
        <dbReference type="ChEBI" id="CHEBI:58210"/>
    </cofactor>
</comment>
<gene>
    <name evidence="18" type="ORF">ABH38_06160</name>
</gene>
<name>A0A0I9V1C1_9MYCO</name>
<evidence type="ECO:0000313" key="19">
    <source>
        <dbReference type="Proteomes" id="UP000036334"/>
    </source>
</evidence>
<keyword evidence="15 17" id="KW-0503">Monooxygenase</keyword>
<evidence type="ECO:0000256" key="3">
    <source>
        <dbReference type="ARBA" id="ARBA00001974"/>
    </source>
</evidence>
<dbReference type="GO" id="GO:0016705">
    <property type="term" value="F:oxidoreductase activity, acting on paired donors, with incorporation or reduction of molecular oxygen"/>
    <property type="evidence" value="ECO:0007669"/>
    <property type="project" value="InterPro"/>
</dbReference>